<dbReference type="AlphaFoldDB" id="A0A4Q7PJN9"/>
<feature type="compositionally biased region" description="Basic and acidic residues" evidence="1">
    <location>
        <begin position="125"/>
        <end position="146"/>
    </location>
</feature>
<feature type="region of interest" description="Disordered" evidence="1">
    <location>
        <begin position="109"/>
        <end position="146"/>
    </location>
</feature>
<gene>
    <name evidence="2" type="ORF">EV209_1339</name>
</gene>
<evidence type="ECO:0000256" key="1">
    <source>
        <dbReference type="SAM" id="MobiDB-lite"/>
    </source>
</evidence>
<evidence type="ECO:0000313" key="2">
    <source>
        <dbReference type="EMBL" id="RZT00903.1"/>
    </source>
</evidence>
<evidence type="ECO:0000313" key="3">
    <source>
        <dbReference type="Proteomes" id="UP000292927"/>
    </source>
</evidence>
<evidence type="ECO:0008006" key="4">
    <source>
        <dbReference type="Google" id="ProtNLM"/>
    </source>
</evidence>
<accession>A0A4Q7PJN9</accession>
<dbReference type="EMBL" id="SGXF01000002">
    <property type="protein sequence ID" value="RZT00903.1"/>
    <property type="molecule type" value="Genomic_DNA"/>
</dbReference>
<keyword evidence="3" id="KW-1185">Reference proteome</keyword>
<sequence>MGKFDFEFPAELTRQLERMENYDSIAPRILNATITILERNVKKELGKHTRTKELLNSIKVSKPKKNQYGWFVCVRPTGKSETIMIDGKVYNRKEPESNMKIMTILEYGSPSQKRPPIPIMTKATNDSRPEVERRMQEEYEKAVSGG</sequence>
<comment type="caution">
    <text evidence="2">The sequence shown here is derived from an EMBL/GenBank/DDBJ whole genome shotgun (WGS) entry which is preliminary data.</text>
</comment>
<proteinExistence type="predicted"/>
<protein>
    <recommendedName>
        <fullName evidence="4">HK97 gp10 family phage protein</fullName>
    </recommendedName>
</protein>
<dbReference type="Proteomes" id="UP000292927">
    <property type="component" value="Unassembled WGS sequence"/>
</dbReference>
<dbReference type="OrthoDB" id="2054240at2"/>
<name>A0A4Q7PJN9_9FIRM</name>
<organism evidence="2 3">
    <name type="scientific">Cuneatibacter caecimuris</name>
    <dbReference type="NCBI Taxonomy" id="1796618"/>
    <lineage>
        <taxon>Bacteria</taxon>
        <taxon>Bacillati</taxon>
        <taxon>Bacillota</taxon>
        <taxon>Clostridia</taxon>
        <taxon>Lachnospirales</taxon>
        <taxon>Lachnospiraceae</taxon>
        <taxon>Cuneatibacter</taxon>
    </lineage>
</organism>
<reference evidence="2 3" key="1">
    <citation type="submission" date="2019-02" db="EMBL/GenBank/DDBJ databases">
        <title>Genomic Encyclopedia of Type Strains, Phase IV (KMG-IV): sequencing the most valuable type-strain genomes for metagenomic binning, comparative biology and taxonomic classification.</title>
        <authorList>
            <person name="Goeker M."/>
        </authorList>
    </citation>
    <scope>NUCLEOTIDE SEQUENCE [LARGE SCALE GENOMIC DNA]</scope>
    <source>
        <strain evidence="2 3">DSM 29486</strain>
    </source>
</reference>
<dbReference type="RefSeq" id="WP_130434340.1">
    <property type="nucleotide sequence ID" value="NZ_SGXF01000002.1"/>
</dbReference>